<feature type="domain" description="F-box" evidence="1">
    <location>
        <begin position="2"/>
        <end position="43"/>
    </location>
</feature>
<dbReference type="InterPro" id="IPR057207">
    <property type="entry name" value="FBXL15_LRR"/>
</dbReference>
<organism evidence="3 4">
    <name type="scientific">Gigaspora rosea</name>
    <dbReference type="NCBI Taxonomy" id="44941"/>
    <lineage>
        <taxon>Eukaryota</taxon>
        <taxon>Fungi</taxon>
        <taxon>Fungi incertae sedis</taxon>
        <taxon>Mucoromycota</taxon>
        <taxon>Glomeromycotina</taxon>
        <taxon>Glomeromycetes</taxon>
        <taxon>Diversisporales</taxon>
        <taxon>Gigasporaceae</taxon>
        <taxon>Gigaspora</taxon>
    </lineage>
</organism>
<dbReference type="PANTHER" id="PTHR13318">
    <property type="entry name" value="PARTNER OF PAIRED, ISOFORM B-RELATED"/>
    <property type="match status" value="1"/>
</dbReference>
<reference evidence="3 4" key="1">
    <citation type="submission" date="2018-06" db="EMBL/GenBank/DDBJ databases">
        <title>Comparative genomics reveals the genomic features of Rhizophagus irregularis, R. cerebriforme, R. diaphanum and Gigaspora rosea, and their symbiotic lifestyle signature.</title>
        <authorList>
            <person name="Morin E."/>
            <person name="San Clemente H."/>
            <person name="Chen E.C.H."/>
            <person name="De La Providencia I."/>
            <person name="Hainaut M."/>
            <person name="Kuo A."/>
            <person name="Kohler A."/>
            <person name="Murat C."/>
            <person name="Tang N."/>
            <person name="Roy S."/>
            <person name="Loubradou J."/>
            <person name="Henrissat B."/>
            <person name="Grigoriev I.V."/>
            <person name="Corradi N."/>
            <person name="Roux C."/>
            <person name="Martin F.M."/>
        </authorList>
    </citation>
    <scope>NUCLEOTIDE SEQUENCE [LARGE SCALE GENOMIC DNA]</scope>
    <source>
        <strain evidence="3 4">DAOM 194757</strain>
    </source>
</reference>
<dbReference type="Gene3D" id="1.20.1280.50">
    <property type="match status" value="1"/>
</dbReference>
<dbReference type="GO" id="GO:0031146">
    <property type="term" value="P:SCF-dependent proteasomal ubiquitin-dependent protein catabolic process"/>
    <property type="evidence" value="ECO:0007669"/>
    <property type="project" value="TreeGrafter"/>
</dbReference>
<proteinExistence type="predicted"/>
<evidence type="ECO:0000313" key="4">
    <source>
        <dbReference type="Proteomes" id="UP000266673"/>
    </source>
</evidence>
<dbReference type="GO" id="GO:0019005">
    <property type="term" value="C:SCF ubiquitin ligase complex"/>
    <property type="evidence" value="ECO:0007669"/>
    <property type="project" value="TreeGrafter"/>
</dbReference>
<dbReference type="SUPFAM" id="SSF52047">
    <property type="entry name" value="RNI-like"/>
    <property type="match status" value="1"/>
</dbReference>
<feature type="domain" description="F-box/LRR-repeat protein 15-like leucin rich repeat" evidence="2">
    <location>
        <begin position="83"/>
        <end position="192"/>
    </location>
</feature>
<dbReference type="SUPFAM" id="SSF81383">
    <property type="entry name" value="F-box domain"/>
    <property type="match status" value="1"/>
</dbReference>
<dbReference type="EMBL" id="QKWP01000704">
    <property type="protein sequence ID" value="RIB16064.1"/>
    <property type="molecule type" value="Genomic_DNA"/>
</dbReference>
<dbReference type="InterPro" id="IPR006553">
    <property type="entry name" value="Leu-rich_rpt_Cys-con_subtyp"/>
</dbReference>
<comment type="caution">
    <text evidence="3">The sequence shown here is derived from an EMBL/GenBank/DDBJ whole genome shotgun (WGS) entry which is preliminary data.</text>
</comment>
<name>A0A397V0L5_9GLOM</name>
<gene>
    <name evidence="3" type="ORF">C2G38_2190980</name>
</gene>
<dbReference type="SMART" id="SM00367">
    <property type="entry name" value="LRR_CC"/>
    <property type="match status" value="4"/>
</dbReference>
<dbReference type="InterPro" id="IPR036047">
    <property type="entry name" value="F-box-like_dom_sf"/>
</dbReference>
<dbReference type="InterPro" id="IPR001810">
    <property type="entry name" value="F-box_dom"/>
</dbReference>
<evidence type="ECO:0000313" key="3">
    <source>
        <dbReference type="EMBL" id="RIB16064.1"/>
    </source>
</evidence>
<evidence type="ECO:0000259" key="1">
    <source>
        <dbReference type="Pfam" id="PF12937"/>
    </source>
</evidence>
<dbReference type="OrthoDB" id="421226at2759"/>
<protein>
    <submittedName>
        <fullName evidence="3">Uncharacterized protein</fullName>
    </submittedName>
</protein>
<keyword evidence="4" id="KW-1185">Reference proteome</keyword>
<accession>A0A397V0L5</accession>
<evidence type="ECO:0000259" key="2">
    <source>
        <dbReference type="Pfam" id="PF25372"/>
    </source>
</evidence>
<dbReference type="Gene3D" id="3.80.10.10">
    <property type="entry name" value="Ribonuclease Inhibitor"/>
    <property type="match status" value="1"/>
</dbReference>
<dbReference type="Pfam" id="PF25372">
    <property type="entry name" value="DUF7885"/>
    <property type="match status" value="1"/>
</dbReference>
<dbReference type="InterPro" id="IPR032675">
    <property type="entry name" value="LRR_dom_sf"/>
</dbReference>
<dbReference type="AlphaFoldDB" id="A0A397V0L5"/>
<dbReference type="Pfam" id="PF12937">
    <property type="entry name" value="F-box-like"/>
    <property type="match status" value="1"/>
</dbReference>
<dbReference type="Proteomes" id="UP000266673">
    <property type="component" value="Unassembled WGS sequence"/>
</dbReference>
<sequence>MNFLPTELLHGIFTLLGNDQKSLSRASTVCRHWRAIALPIIYYSPKFKDINCFRKFLRISYSSGSLVREVNLSHLPHRWTAITDPDIINLVNLCPNLTTLDINRCSALQDSTLTHIASILGSHLTTLIVSQCPKFTDRGFTALARSCKALTSLDFSFTDITDKALSEIAVTCPTIRWINLRNCDGVTELSLDELKKWCKELTFLQLDGCYGILREVGYDDEIWVTEDETDDEDEDMGEVF</sequence>
<dbReference type="PANTHER" id="PTHR13318:SF95">
    <property type="entry name" value="F-BOX PROTEIN YLR352W"/>
    <property type="match status" value="1"/>
</dbReference>